<gene>
    <name evidence="1" type="ORF">KI387_017492</name>
</gene>
<keyword evidence="2" id="KW-1185">Reference proteome</keyword>
<accession>A0AA38GJ84</accession>
<sequence>MYLLKMDEDRMQVFDRISAHQLKVKSLFDKKARPKYFQVGDIVLLWDKRHESRGSH</sequence>
<protein>
    <submittedName>
        <fullName evidence="1">Uncharacterized protein</fullName>
    </submittedName>
</protein>
<organism evidence="1 2">
    <name type="scientific">Taxus chinensis</name>
    <name type="common">Chinese yew</name>
    <name type="synonym">Taxus wallichiana var. chinensis</name>
    <dbReference type="NCBI Taxonomy" id="29808"/>
    <lineage>
        <taxon>Eukaryota</taxon>
        <taxon>Viridiplantae</taxon>
        <taxon>Streptophyta</taxon>
        <taxon>Embryophyta</taxon>
        <taxon>Tracheophyta</taxon>
        <taxon>Spermatophyta</taxon>
        <taxon>Pinopsida</taxon>
        <taxon>Pinidae</taxon>
        <taxon>Conifers II</taxon>
        <taxon>Cupressales</taxon>
        <taxon>Taxaceae</taxon>
        <taxon>Taxus</taxon>
    </lineage>
</organism>
<feature type="non-terminal residue" evidence="1">
    <location>
        <position position="56"/>
    </location>
</feature>
<comment type="caution">
    <text evidence="1">The sequence shown here is derived from an EMBL/GenBank/DDBJ whole genome shotgun (WGS) entry which is preliminary data.</text>
</comment>
<reference evidence="1 2" key="1">
    <citation type="journal article" date="2021" name="Nat. Plants">
        <title>The Taxus genome provides insights into paclitaxel biosynthesis.</title>
        <authorList>
            <person name="Xiong X."/>
            <person name="Gou J."/>
            <person name="Liao Q."/>
            <person name="Li Y."/>
            <person name="Zhou Q."/>
            <person name="Bi G."/>
            <person name="Li C."/>
            <person name="Du R."/>
            <person name="Wang X."/>
            <person name="Sun T."/>
            <person name="Guo L."/>
            <person name="Liang H."/>
            <person name="Lu P."/>
            <person name="Wu Y."/>
            <person name="Zhang Z."/>
            <person name="Ro D.K."/>
            <person name="Shang Y."/>
            <person name="Huang S."/>
            <person name="Yan J."/>
        </authorList>
    </citation>
    <scope>NUCLEOTIDE SEQUENCE [LARGE SCALE GENOMIC DNA]</scope>
    <source>
        <strain evidence="1">Ta-2019</strain>
    </source>
</reference>
<dbReference type="EMBL" id="JAHRHJ020000003">
    <property type="protein sequence ID" value="KAH9322853.1"/>
    <property type="molecule type" value="Genomic_DNA"/>
</dbReference>
<name>A0AA38GJ84_TAXCH</name>
<evidence type="ECO:0000313" key="1">
    <source>
        <dbReference type="EMBL" id="KAH9322853.1"/>
    </source>
</evidence>
<dbReference type="Proteomes" id="UP000824469">
    <property type="component" value="Unassembled WGS sequence"/>
</dbReference>
<dbReference type="AlphaFoldDB" id="A0AA38GJ84"/>
<proteinExistence type="predicted"/>
<evidence type="ECO:0000313" key="2">
    <source>
        <dbReference type="Proteomes" id="UP000824469"/>
    </source>
</evidence>